<keyword evidence="2" id="KW-1185">Reference proteome</keyword>
<proteinExistence type="predicted"/>
<evidence type="ECO:0000313" key="2">
    <source>
        <dbReference type="Proteomes" id="UP001230649"/>
    </source>
</evidence>
<dbReference type="Proteomes" id="UP001230649">
    <property type="component" value="Unassembled WGS sequence"/>
</dbReference>
<dbReference type="EMBL" id="JASBWS010000119">
    <property type="protein sequence ID" value="KAJ9095851.1"/>
    <property type="molecule type" value="Genomic_DNA"/>
</dbReference>
<sequence>MESGGLALPVEVLALVATYLAGSSPLRTLADLNESSRCLHQESQRILHATMTIEEVYTWDRCIKSDSLPTGTIANAHSGFNFAKVSCAFSRRRFPPGKANPHPSGDSEEARAAQSALEGTYLMAQKNHPGSESEVKRMTFAIRTAATSLDTYVKALQEMPSMWCNIDIAIEDPISYSDFVSSFIRFGEAFSARWSPLATAMLKGDFFTIHGFEVEGPTASEITTAADDTHATASTDLTPLTRADVPKASDRWSGLQESTERGEMPLGEQSEQSADSTRHTVLGGLRLGHVAQSHRGREYKDLGFSLQALCYVANPDFEVRDGFDWTYPCSHAYVDAE</sequence>
<name>A0ACC2VAF7_9TREE</name>
<evidence type="ECO:0000313" key="1">
    <source>
        <dbReference type="EMBL" id="KAJ9095851.1"/>
    </source>
</evidence>
<protein>
    <submittedName>
        <fullName evidence="1">Uncharacterized protein</fullName>
    </submittedName>
</protein>
<reference evidence="1" key="1">
    <citation type="submission" date="2023-04" db="EMBL/GenBank/DDBJ databases">
        <title>Draft Genome sequencing of Naganishia species isolated from polar environments using Oxford Nanopore Technology.</title>
        <authorList>
            <person name="Leo P."/>
            <person name="Venkateswaran K."/>
        </authorList>
    </citation>
    <scope>NUCLEOTIDE SEQUENCE</scope>
    <source>
        <strain evidence="1">MNA-CCFEE 5262</strain>
    </source>
</reference>
<organism evidence="1 2">
    <name type="scientific">Naganishia adeliensis</name>
    <dbReference type="NCBI Taxonomy" id="92952"/>
    <lineage>
        <taxon>Eukaryota</taxon>
        <taxon>Fungi</taxon>
        <taxon>Dikarya</taxon>
        <taxon>Basidiomycota</taxon>
        <taxon>Agaricomycotina</taxon>
        <taxon>Tremellomycetes</taxon>
        <taxon>Filobasidiales</taxon>
        <taxon>Filobasidiaceae</taxon>
        <taxon>Naganishia</taxon>
    </lineage>
</organism>
<gene>
    <name evidence="1" type="ORF">QFC20_006560</name>
</gene>
<comment type="caution">
    <text evidence="1">The sequence shown here is derived from an EMBL/GenBank/DDBJ whole genome shotgun (WGS) entry which is preliminary data.</text>
</comment>
<accession>A0ACC2VAF7</accession>